<comment type="caution">
    <text evidence="1">The sequence shown here is derived from an EMBL/GenBank/DDBJ whole genome shotgun (WGS) entry which is preliminary data.</text>
</comment>
<dbReference type="AlphaFoldDB" id="T0Y274"/>
<dbReference type="GO" id="GO:0003677">
    <property type="term" value="F:DNA binding"/>
    <property type="evidence" value="ECO:0007669"/>
    <property type="project" value="InterPro"/>
</dbReference>
<reference evidence="1" key="1">
    <citation type="submission" date="2013-08" db="EMBL/GenBank/DDBJ databases">
        <authorList>
            <person name="Mendez C."/>
            <person name="Richter M."/>
            <person name="Ferrer M."/>
            <person name="Sanchez J."/>
        </authorList>
    </citation>
    <scope>NUCLEOTIDE SEQUENCE</scope>
</reference>
<reference evidence="1" key="2">
    <citation type="journal article" date="2014" name="ISME J.">
        <title>Microbial stratification in low pH oxic and suboxic macroscopic growths along an acid mine drainage.</title>
        <authorList>
            <person name="Mendez-Garcia C."/>
            <person name="Mesa V."/>
            <person name="Sprenger R.R."/>
            <person name="Richter M."/>
            <person name="Diez M.S."/>
            <person name="Solano J."/>
            <person name="Bargiela R."/>
            <person name="Golyshina O.V."/>
            <person name="Manteca A."/>
            <person name="Ramos J.L."/>
            <person name="Gallego J.R."/>
            <person name="Llorente I."/>
            <person name="Martins Dos Santos V.A."/>
            <person name="Jensen O.N."/>
            <person name="Pelaez A.I."/>
            <person name="Sanchez J."/>
            <person name="Ferrer M."/>
        </authorList>
    </citation>
    <scope>NUCLEOTIDE SEQUENCE</scope>
</reference>
<evidence type="ECO:0000313" key="1">
    <source>
        <dbReference type="EMBL" id="EQD29191.1"/>
    </source>
</evidence>
<protein>
    <submittedName>
        <fullName evidence="1">Resolvase protein</fullName>
    </submittedName>
</protein>
<name>T0Y274_9ZZZZ</name>
<feature type="non-terminal residue" evidence="1">
    <location>
        <position position="135"/>
    </location>
</feature>
<dbReference type="Gene3D" id="3.40.50.1390">
    <property type="entry name" value="Resolvase, N-terminal catalytic domain"/>
    <property type="match status" value="1"/>
</dbReference>
<dbReference type="EMBL" id="AUZX01015392">
    <property type="protein sequence ID" value="EQD29191.1"/>
    <property type="molecule type" value="Genomic_DNA"/>
</dbReference>
<gene>
    <name evidence="1" type="ORF">B1A_20839</name>
</gene>
<proteinExistence type="predicted"/>
<sequence>MIRERLIPVLAVNVPTTWQHLSPTQNELDARKFGAINDMLLDILAAIARRDYEQRRERQTQGIAKTKAAGKYRGRQVDRSRYGANYRLLASGSSWTVVQRTIGCSRSTISSAIKHAQQQVVDSSSHTECAPVATT</sequence>
<dbReference type="InterPro" id="IPR036162">
    <property type="entry name" value="Resolvase-like_N_sf"/>
</dbReference>
<dbReference type="SUPFAM" id="SSF53041">
    <property type="entry name" value="Resolvase-like"/>
    <property type="match status" value="1"/>
</dbReference>
<accession>T0Y274</accession>
<dbReference type="GO" id="GO:0000150">
    <property type="term" value="F:DNA strand exchange activity"/>
    <property type="evidence" value="ECO:0007669"/>
    <property type="project" value="InterPro"/>
</dbReference>
<organism evidence="1">
    <name type="scientific">mine drainage metagenome</name>
    <dbReference type="NCBI Taxonomy" id="410659"/>
    <lineage>
        <taxon>unclassified sequences</taxon>
        <taxon>metagenomes</taxon>
        <taxon>ecological metagenomes</taxon>
    </lineage>
</organism>